<organism evidence="1 2">
    <name type="scientific">Melastoma candidum</name>
    <dbReference type="NCBI Taxonomy" id="119954"/>
    <lineage>
        <taxon>Eukaryota</taxon>
        <taxon>Viridiplantae</taxon>
        <taxon>Streptophyta</taxon>
        <taxon>Embryophyta</taxon>
        <taxon>Tracheophyta</taxon>
        <taxon>Spermatophyta</taxon>
        <taxon>Magnoliopsida</taxon>
        <taxon>eudicotyledons</taxon>
        <taxon>Gunneridae</taxon>
        <taxon>Pentapetalae</taxon>
        <taxon>rosids</taxon>
        <taxon>malvids</taxon>
        <taxon>Myrtales</taxon>
        <taxon>Melastomataceae</taxon>
        <taxon>Melastomatoideae</taxon>
        <taxon>Melastomateae</taxon>
        <taxon>Melastoma</taxon>
    </lineage>
</organism>
<accession>A0ACB9RBY5</accession>
<reference evidence="2" key="1">
    <citation type="journal article" date="2023" name="Front. Plant Sci.">
        <title>Chromosomal-level genome assembly of Melastoma candidum provides insights into trichome evolution.</title>
        <authorList>
            <person name="Zhong Y."/>
            <person name="Wu W."/>
            <person name="Sun C."/>
            <person name="Zou P."/>
            <person name="Liu Y."/>
            <person name="Dai S."/>
            <person name="Zhou R."/>
        </authorList>
    </citation>
    <scope>NUCLEOTIDE SEQUENCE [LARGE SCALE GENOMIC DNA]</scope>
</reference>
<name>A0ACB9RBY5_9MYRT</name>
<gene>
    <name evidence="1" type="ORF">MLD38_013992</name>
</gene>
<evidence type="ECO:0000313" key="2">
    <source>
        <dbReference type="Proteomes" id="UP001057402"/>
    </source>
</evidence>
<dbReference type="EMBL" id="CM042883">
    <property type="protein sequence ID" value="KAI4376205.1"/>
    <property type="molecule type" value="Genomic_DNA"/>
</dbReference>
<keyword evidence="2" id="KW-1185">Reference proteome</keyword>
<comment type="caution">
    <text evidence="1">The sequence shown here is derived from an EMBL/GenBank/DDBJ whole genome shotgun (WGS) entry which is preliminary data.</text>
</comment>
<sequence>MERDSSCRRAECLFPSRIISYLFRRKTTRKPAWQSNAEDRDQVAPPPPPPAVAAHAVVTGNSNKETAVNLGIACSLFYLTATSKKELEKMKELQREMRAFLQEIKAELDREDRAREPGQVMVVGSPRSCLTDAEATLGSSSRRTPFVVAEEESIAGDWPRDSRKTRRDCMRAMEELEAELQAELDRLQLHLDPDSPSKQGPKQHAVEAAFGEIRAEDLDRATSGRTSMSRQEERIKELKTALDWIATNTSSMRKIKSSLGGGTLQ</sequence>
<evidence type="ECO:0000313" key="1">
    <source>
        <dbReference type="EMBL" id="KAI4376205.1"/>
    </source>
</evidence>
<dbReference type="Proteomes" id="UP001057402">
    <property type="component" value="Chromosome 4"/>
</dbReference>
<protein>
    <submittedName>
        <fullName evidence="1">Uncharacterized protein</fullName>
    </submittedName>
</protein>
<proteinExistence type="predicted"/>